<dbReference type="InterPro" id="IPR018389">
    <property type="entry name" value="DctP_fam"/>
</dbReference>
<evidence type="ECO:0000256" key="3">
    <source>
        <dbReference type="ARBA" id="ARBA00022729"/>
    </source>
</evidence>
<reference evidence="5 6" key="1">
    <citation type="submission" date="2023-04" db="EMBL/GenBank/DDBJ databases">
        <title>Ectobacillus antri isolated from activated sludge.</title>
        <authorList>
            <person name="Yan P."/>
            <person name="Liu X."/>
        </authorList>
    </citation>
    <scope>NUCLEOTIDE SEQUENCE [LARGE SCALE GENOMIC DNA]</scope>
    <source>
        <strain evidence="5 6">C18H</strain>
    </source>
</reference>
<dbReference type="PIRSF" id="PIRSF006470">
    <property type="entry name" value="DctB"/>
    <property type="match status" value="1"/>
</dbReference>
<keyword evidence="6" id="KW-1185">Reference proteome</keyword>
<protein>
    <submittedName>
        <fullName evidence="5">DctP family TRAP transporter solute-binding subunit</fullName>
    </submittedName>
</protein>
<gene>
    <name evidence="5" type="ORF">P6P90_11035</name>
</gene>
<dbReference type="RefSeq" id="WP_278018286.1">
    <property type="nucleotide sequence ID" value="NZ_JARRRY010000008.1"/>
</dbReference>
<dbReference type="NCBIfam" id="NF037995">
    <property type="entry name" value="TRAP_S1"/>
    <property type="match status" value="1"/>
</dbReference>
<evidence type="ECO:0000256" key="4">
    <source>
        <dbReference type="SAM" id="SignalP"/>
    </source>
</evidence>
<name>A0ABT6H5A1_9BACI</name>
<dbReference type="Gene3D" id="3.40.190.170">
    <property type="entry name" value="Bacterial extracellular solute-binding protein, family 7"/>
    <property type="match status" value="1"/>
</dbReference>
<dbReference type="PANTHER" id="PTHR33376:SF7">
    <property type="entry name" value="C4-DICARBOXYLATE-BINDING PROTEIN DCTB"/>
    <property type="match status" value="1"/>
</dbReference>
<dbReference type="EMBL" id="JARULN010000009">
    <property type="protein sequence ID" value="MDG5754502.1"/>
    <property type="molecule type" value="Genomic_DNA"/>
</dbReference>
<dbReference type="InterPro" id="IPR004682">
    <property type="entry name" value="TRAP_DctP"/>
</dbReference>
<comment type="similarity">
    <text evidence="1">Belongs to the bacterial solute-binding protein 7 family.</text>
</comment>
<dbReference type="PROSITE" id="PS51257">
    <property type="entry name" value="PROKAR_LIPOPROTEIN"/>
    <property type="match status" value="1"/>
</dbReference>
<dbReference type="Pfam" id="PF03480">
    <property type="entry name" value="DctP"/>
    <property type="match status" value="1"/>
</dbReference>
<dbReference type="Proteomes" id="UP001218246">
    <property type="component" value="Unassembled WGS sequence"/>
</dbReference>
<evidence type="ECO:0000313" key="6">
    <source>
        <dbReference type="Proteomes" id="UP001218246"/>
    </source>
</evidence>
<proteinExistence type="inferred from homology"/>
<evidence type="ECO:0000313" key="5">
    <source>
        <dbReference type="EMBL" id="MDG5754502.1"/>
    </source>
</evidence>
<dbReference type="PANTHER" id="PTHR33376">
    <property type="match status" value="1"/>
</dbReference>
<keyword evidence="2" id="KW-0813">Transport</keyword>
<sequence>MKHIILLCTLCLLISCSTRAIDYEQVSPKEKLILRFPHVTGEYTPKGLAAKRLKELVESRSNGKIEIQVFPNASLFADEEELSKLQEGSVEIIAPHTAKFSHIVKEAELFNLPYLFTEKQQVWDTVDGPVGAELKRLFAKQGYTLLAIWDNGFKQITNNKHMIRTPAHFKNLHFRIVDSAVIEKQFALVGATTSVLAFDELYAALERGTVQGEENTMSNINNKKLYKQQAYLTKSDHGYLGYFVVANQNFWDRLPEDTKNLLTTAINEVTVWERELAKQMEIEQYEHIKAQQIDIYELTVAEKEQWKKAFKDTYEHVSTQTSSNIIRNYVNEKAGPYKPGT</sequence>
<evidence type="ECO:0000256" key="1">
    <source>
        <dbReference type="ARBA" id="ARBA00009023"/>
    </source>
</evidence>
<comment type="caution">
    <text evidence="5">The sequence shown here is derived from an EMBL/GenBank/DDBJ whole genome shotgun (WGS) entry which is preliminary data.</text>
</comment>
<evidence type="ECO:0000256" key="2">
    <source>
        <dbReference type="ARBA" id="ARBA00022448"/>
    </source>
</evidence>
<feature type="chain" id="PRO_5046469318" evidence="4">
    <location>
        <begin position="21"/>
        <end position="341"/>
    </location>
</feature>
<feature type="signal peptide" evidence="4">
    <location>
        <begin position="1"/>
        <end position="20"/>
    </location>
</feature>
<accession>A0ABT6H5A1</accession>
<keyword evidence="3 4" id="KW-0732">Signal</keyword>
<dbReference type="NCBIfam" id="TIGR00787">
    <property type="entry name" value="dctP"/>
    <property type="match status" value="1"/>
</dbReference>
<dbReference type="InterPro" id="IPR038404">
    <property type="entry name" value="TRAP_DctP_sf"/>
</dbReference>
<organism evidence="5 6">
    <name type="scientific">Ectobacillus antri</name>
    <dbReference type="NCBI Taxonomy" id="2486280"/>
    <lineage>
        <taxon>Bacteria</taxon>
        <taxon>Bacillati</taxon>
        <taxon>Bacillota</taxon>
        <taxon>Bacilli</taxon>
        <taxon>Bacillales</taxon>
        <taxon>Bacillaceae</taxon>
        <taxon>Ectobacillus</taxon>
    </lineage>
</organism>